<evidence type="ECO:0000256" key="5">
    <source>
        <dbReference type="ARBA" id="ARBA00023136"/>
    </source>
</evidence>
<feature type="signal peptide" evidence="9">
    <location>
        <begin position="1"/>
        <end position="24"/>
    </location>
</feature>
<reference evidence="10" key="2">
    <citation type="submission" date="2025-08" db="UniProtKB">
        <authorList>
            <consortium name="Ensembl"/>
        </authorList>
    </citation>
    <scope>IDENTIFICATION</scope>
</reference>
<evidence type="ECO:0000256" key="7">
    <source>
        <dbReference type="ARBA" id="ARBA00023180"/>
    </source>
</evidence>
<evidence type="ECO:0000256" key="6">
    <source>
        <dbReference type="ARBA" id="ARBA00023157"/>
    </source>
</evidence>
<dbReference type="AlphaFoldDB" id="A0A8C5EKP7"/>
<keyword evidence="5" id="KW-0472">Membrane</keyword>
<evidence type="ECO:0000313" key="10">
    <source>
        <dbReference type="Ensembl" id="ENSGWIP00000023350.1"/>
    </source>
</evidence>
<name>A0A8C5EKP7_GOUWI</name>
<evidence type="ECO:0000256" key="9">
    <source>
        <dbReference type="SAM" id="SignalP"/>
    </source>
</evidence>
<evidence type="ECO:0000256" key="1">
    <source>
        <dbReference type="ARBA" id="ARBA00004609"/>
    </source>
</evidence>
<evidence type="ECO:0000256" key="4">
    <source>
        <dbReference type="ARBA" id="ARBA00022729"/>
    </source>
</evidence>
<dbReference type="GO" id="GO:0005886">
    <property type="term" value="C:plasma membrane"/>
    <property type="evidence" value="ECO:0007669"/>
    <property type="project" value="UniProtKB-SubCell"/>
</dbReference>
<evidence type="ECO:0000256" key="2">
    <source>
        <dbReference type="ARBA" id="ARBA00022475"/>
    </source>
</evidence>
<dbReference type="SUPFAM" id="SSF57302">
    <property type="entry name" value="Snake toxin-like"/>
    <property type="match status" value="1"/>
</dbReference>
<reference evidence="10" key="1">
    <citation type="submission" date="2020-06" db="EMBL/GenBank/DDBJ databases">
        <authorList>
            <consortium name="Wellcome Sanger Institute Data Sharing"/>
        </authorList>
    </citation>
    <scope>NUCLEOTIDE SEQUENCE [LARGE SCALE GENOMIC DNA]</scope>
</reference>
<organism evidence="10 11">
    <name type="scientific">Gouania willdenowi</name>
    <name type="common">Blunt-snouted clingfish</name>
    <name type="synonym">Lepadogaster willdenowi</name>
    <dbReference type="NCBI Taxonomy" id="441366"/>
    <lineage>
        <taxon>Eukaryota</taxon>
        <taxon>Metazoa</taxon>
        <taxon>Chordata</taxon>
        <taxon>Craniata</taxon>
        <taxon>Vertebrata</taxon>
        <taxon>Euteleostomi</taxon>
        <taxon>Actinopterygii</taxon>
        <taxon>Neopterygii</taxon>
        <taxon>Teleostei</taxon>
        <taxon>Neoteleostei</taxon>
        <taxon>Acanthomorphata</taxon>
        <taxon>Ovalentaria</taxon>
        <taxon>Blenniimorphae</taxon>
        <taxon>Blenniiformes</taxon>
        <taxon>Gobiesocoidei</taxon>
        <taxon>Gobiesocidae</taxon>
        <taxon>Gobiesocinae</taxon>
        <taxon>Gouania</taxon>
    </lineage>
</organism>
<evidence type="ECO:0000256" key="8">
    <source>
        <dbReference type="ARBA" id="ARBA00023288"/>
    </source>
</evidence>
<dbReference type="Gene3D" id="2.10.60.10">
    <property type="entry name" value="CD59"/>
    <property type="match status" value="1"/>
</dbReference>
<comment type="subcellular location">
    <subcellularLocation>
        <location evidence="1">Cell membrane</location>
        <topology evidence="1">Lipid-anchor</topology>
        <topology evidence="1">GPI-anchor</topology>
    </subcellularLocation>
</comment>
<evidence type="ECO:0000313" key="11">
    <source>
        <dbReference type="Proteomes" id="UP000694680"/>
    </source>
</evidence>
<keyword evidence="4 9" id="KW-0732">Signal</keyword>
<keyword evidence="3" id="KW-0336">GPI-anchor</keyword>
<proteinExistence type="predicted"/>
<keyword evidence="8" id="KW-0449">Lipoprotein</keyword>
<accession>A0A8C5EKP7</accession>
<dbReference type="InterPro" id="IPR046354">
    <property type="entry name" value="SPACA4/Bouncer"/>
</dbReference>
<dbReference type="GO" id="GO:0098552">
    <property type="term" value="C:side of membrane"/>
    <property type="evidence" value="ECO:0007669"/>
    <property type="project" value="UniProtKB-KW"/>
</dbReference>
<feature type="chain" id="PRO_5034109458" description="UPAR/Ly6 domain-containing protein" evidence="9">
    <location>
        <begin position="25"/>
        <end position="130"/>
    </location>
</feature>
<sequence length="130" mass="14726">SGSLALRSMLQLLWFFILLPSLLGRNLICYYSPILEKDTVYQPLMTECLPTEVCFKAVGQYGRHKGLTARGCRRQRDCNQRDSLRFKGTLYTMSYTCCESAYCNFSKGVRGRHLSIAVALVVGVVNVDSW</sequence>
<dbReference type="InterPro" id="IPR045860">
    <property type="entry name" value="Snake_toxin-like_sf"/>
</dbReference>
<protein>
    <recommendedName>
        <fullName evidence="12">UPAR/Ly6 domain-containing protein</fullName>
    </recommendedName>
</protein>
<dbReference type="Proteomes" id="UP000694680">
    <property type="component" value="Chromosome 6"/>
</dbReference>
<evidence type="ECO:0000256" key="3">
    <source>
        <dbReference type="ARBA" id="ARBA00022622"/>
    </source>
</evidence>
<dbReference type="PANTHER" id="PTHR47613">
    <property type="entry name" value="SPERM ACROSOME MEMBRANE-ASSOCIATED PROTEIN 4"/>
    <property type="match status" value="1"/>
</dbReference>
<keyword evidence="7" id="KW-0325">Glycoprotein</keyword>
<keyword evidence="2" id="KW-1003">Cell membrane</keyword>
<dbReference type="Ensembl" id="ENSGWIT00000025578.1">
    <property type="protein sequence ID" value="ENSGWIP00000023350.1"/>
    <property type="gene ID" value="ENSGWIG00000012469.1"/>
</dbReference>
<keyword evidence="11" id="KW-1185">Reference proteome</keyword>
<dbReference type="PANTHER" id="PTHR47613:SF1">
    <property type="entry name" value="SPERM ACROSOME MEMBRANE-ASSOCIATED PROTEIN 4"/>
    <property type="match status" value="1"/>
</dbReference>
<keyword evidence="6" id="KW-1015">Disulfide bond</keyword>
<reference evidence="10" key="3">
    <citation type="submission" date="2025-09" db="UniProtKB">
        <authorList>
            <consortium name="Ensembl"/>
        </authorList>
    </citation>
    <scope>IDENTIFICATION</scope>
</reference>
<dbReference type="GO" id="GO:0035036">
    <property type="term" value="P:sperm-egg recognition"/>
    <property type="evidence" value="ECO:0007669"/>
    <property type="project" value="TreeGrafter"/>
</dbReference>
<evidence type="ECO:0008006" key="12">
    <source>
        <dbReference type="Google" id="ProtNLM"/>
    </source>
</evidence>